<feature type="transmembrane region" description="Helical" evidence="1">
    <location>
        <begin position="429"/>
        <end position="450"/>
    </location>
</feature>
<keyword evidence="1" id="KW-0472">Membrane</keyword>
<keyword evidence="1" id="KW-1133">Transmembrane helix</keyword>
<dbReference type="AlphaFoldDB" id="A0A849XUP8"/>
<feature type="transmembrane region" description="Helical" evidence="1">
    <location>
        <begin position="70"/>
        <end position="89"/>
    </location>
</feature>
<name>A0A849XUP8_9FIRM</name>
<feature type="transmembrane region" description="Helical" evidence="1">
    <location>
        <begin position="32"/>
        <end position="49"/>
    </location>
</feature>
<feature type="transmembrane region" description="Helical" evidence="1">
    <location>
        <begin position="298"/>
        <end position="321"/>
    </location>
</feature>
<dbReference type="PANTHER" id="PTHR37312">
    <property type="entry name" value="MEMBRANE-BOUND ACYLTRANSFERASE YKRP-RELATED"/>
    <property type="match status" value="1"/>
</dbReference>
<feature type="non-terminal residue" evidence="3">
    <location>
        <position position="478"/>
    </location>
</feature>
<dbReference type="GO" id="GO:0016747">
    <property type="term" value="F:acyltransferase activity, transferring groups other than amino-acyl groups"/>
    <property type="evidence" value="ECO:0007669"/>
    <property type="project" value="InterPro"/>
</dbReference>
<gene>
    <name evidence="3" type="ORF">HUU93_16415</name>
</gene>
<keyword evidence="3" id="KW-0012">Acyltransferase</keyword>
<evidence type="ECO:0000259" key="2">
    <source>
        <dbReference type="Pfam" id="PF01757"/>
    </source>
</evidence>
<dbReference type="PANTHER" id="PTHR37312:SF1">
    <property type="entry name" value="MEMBRANE-BOUND ACYLTRANSFERASE YKRP-RELATED"/>
    <property type="match status" value="1"/>
</dbReference>
<accession>A0A849XUP8</accession>
<feature type="transmembrane region" description="Helical" evidence="1">
    <location>
        <begin position="402"/>
        <end position="422"/>
    </location>
</feature>
<feature type="transmembrane region" description="Helical" evidence="1">
    <location>
        <begin position="121"/>
        <end position="138"/>
    </location>
</feature>
<feature type="transmembrane region" description="Helical" evidence="1">
    <location>
        <begin position="269"/>
        <end position="286"/>
    </location>
</feature>
<feature type="transmembrane region" description="Helical" evidence="1">
    <location>
        <begin position="7"/>
        <end position="26"/>
    </location>
</feature>
<proteinExistence type="predicted"/>
<reference evidence="3 4" key="2">
    <citation type="submission" date="2020-07" db="EMBL/GenBank/DDBJ databases">
        <title>Bacterial metabolism rescues the inhibition of intestinal drug absorption by food and drug additives.</title>
        <authorList>
            <person name="Zou L."/>
            <person name="Spanogiannopoulos P."/>
            <person name="Chien H.-C."/>
            <person name="Pieper L.M."/>
            <person name="Cai W."/>
            <person name="Khuri N."/>
            <person name="Pottel J."/>
            <person name="Vora B."/>
            <person name="Ni Z."/>
            <person name="Tsakalozou E."/>
            <person name="Zhang W."/>
            <person name="Shoichet B.K."/>
            <person name="Giacomini K.M."/>
            <person name="Turnbaugh P.J."/>
        </authorList>
    </citation>
    <scope>NUCLEOTIDE SEQUENCE [LARGE SCALE GENOMIC DNA]</scope>
    <source>
        <strain evidence="3 4">F22</strain>
    </source>
</reference>
<keyword evidence="3" id="KW-0808">Transferase</keyword>
<evidence type="ECO:0000313" key="4">
    <source>
        <dbReference type="Proteomes" id="UP000554488"/>
    </source>
</evidence>
<feature type="transmembrane region" description="Helical" evidence="1">
    <location>
        <begin position="167"/>
        <end position="187"/>
    </location>
</feature>
<evidence type="ECO:0000313" key="3">
    <source>
        <dbReference type="EMBL" id="NUN88131.1"/>
    </source>
</evidence>
<reference evidence="3 4" key="1">
    <citation type="submission" date="2020-04" db="EMBL/GenBank/DDBJ databases">
        <authorList>
            <person name="Pieper L."/>
        </authorList>
    </citation>
    <scope>NUCLEOTIDE SEQUENCE [LARGE SCALE GENOMIC DNA]</scope>
    <source>
        <strain evidence="3 4">F22</strain>
    </source>
</reference>
<dbReference type="Pfam" id="PF01757">
    <property type="entry name" value="Acyl_transf_3"/>
    <property type="match status" value="1"/>
</dbReference>
<feature type="transmembrane region" description="Helical" evidence="1">
    <location>
        <begin position="145"/>
        <end position="161"/>
    </location>
</feature>
<organism evidence="3 4">
    <name type="scientific">Coprococcus comes</name>
    <dbReference type="NCBI Taxonomy" id="410072"/>
    <lineage>
        <taxon>Bacteria</taxon>
        <taxon>Bacillati</taxon>
        <taxon>Bacillota</taxon>
        <taxon>Clostridia</taxon>
        <taxon>Lachnospirales</taxon>
        <taxon>Lachnospiraceae</taxon>
        <taxon>Coprococcus</taxon>
    </lineage>
</organism>
<feature type="transmembrane region" description="Helical" evidence="1">
    <location>
        <begin position="362"/>
        <end position="387"/>
    </location>
</feature>
<dbReference type="InterPro" id="IPR052734">
    <property type="entry name" value="Nod_factor_acetyltransferase"/>
</dbReference>
<dbReference type="EMBL" id="JABWDC010000155">
    <property type="protein sequence ID" value="NUN88131.1"/>
    <property type="molecule type" value="Genomic_DNA"/>
</dbReference>
<dbReference type="InterPro" id="IPR002656">
    <property type="entry name" value="Acyl_transf_3_dom"/>
</dbReference>
<sequence>MKDRIRYFDIAKGLAILCVIAGHLGIKGINSVVFTFHMPVFFVISGYFLSDKGNVEEFIQKKVQQLLIPYILAVFGIIMGDILYKIFVIKNADGIFEMIVNWMKAGLYGSGTVFNPTLIDVWQIGAVWFLLASFVATIEVRILSQYKYGIIVIGVLAYWAYKSASVVWLPFDIQAGFAAAIFVYIGKKFKEYGIFEKKIPSYVLIPGIIIWGYIILGEATLSLTQAAFPNGILDLIGAVIGSYILITVSQSIDNHCFKLAEILEYYGKNTLIVLCAHIIELSVIPWDEKCMQLNEKGIPYILQVWIILGVKIIWATMWVVVINKITILSNVFHGKGVGTGKNRLFETNNEIKKEKSTKGIGILFIIIGECFGGNVFVMMAGVMLFLFDGEWLKYSLKKQRKILLMIISVIVCMEVTKTASFISNRNEKVEGFIIALGISMIISLVISKITKNVKRLNLIMGLSLIHISEPTRLLKSYL</sequence>
<dbReference type="Proteomes" id="UP000554488">
    <property type="component" value="Unassembled WGS sequence"/>
</dbReference>
<feature type="domain" description="Acyltransferase 3" evidence="2">
    <location>
        <begin position="6"/>
        <end position="283"/>
    </location>
</feature>
<comment type="caution">
    <text evidence="3">The sequence shown here is derived from an EMBL/GenBank/DDBJ whole genome shotgun (WGS) entry which is preliminary data.</text>
</comment>
<feature type="transmembrane region" description="Helical" evidence="1">
    <location>
        <begin position="228"/>
        <end position="248"/>
    </location>
</feature>
<evidence type="ECO:0000256" key="1">
    <source>
        <dbReference type="SAM" id="Phobius"/>
    </source>
</evidence>
<feature type="transmembrane region" description="Helical" evidence="1">
    <location>
        <begin position="199"/>
        <end position="216"/>
    </location>
</feature>
<protein>
    <submittedName>
        <fullName evidence="3">Acyltransferase family protein</fullName>
    </submittedName>
</protein>
<keyword evidence="1" id="KW-0812">Transmembrane</keyword>